<keyword evidence="2" id="KW-1185">Reference proteome</keyword>
<dbReference type="EMBL" id="UHFN01000007">
    <property type="protein sequence ID" value="SUN61379.1"/>
    <property type="molecule type" value="Genomic_DNA"/>
</dbReference>
<evidence type="ECO:0000313" key="1">
    <source>
        <dbReference type="EMBL" id="SUN61379.1"/>
    </source>
</evidence>
<dbReference type="AlphaFoldDB" id="A0A380K9V2"/>
<proteinExistence type="predicted"/>
<organism evidence="1 2">
    <name type="scientific">Streptococcus hyointestinalis</name>
    <dbReference type="NCBI Taxonomy" id="1337"/>
    <lineage>
        <taxon>Bacteria</taxon>
        <taxon>Bacillati</taxon>
        <taxon>Bacillota</taxon>
        <taxon>Bacilli</taxon>
        <taxon>Lactobacillales</taxon>
        <taxon>Streptococcaceae</taxon>
        <taxon>Streptococcus</taxon>
    </lineage>
</organism>
<protein>
    <submittedName>
        <fullName evidence="1">Uncharacterized protein</fullName>
    </submittedName>
</protein>
<gene>
    <name evidence="1" type="ORF">NCTC12224_01443</name>
</gene>
<sequence length="115" mass="12917">MAEEYAFKQDILGNNEQLKRNMSEMIVSTIEKVRTENVASLIIMTATDNDQTELVVANSQPSFILLTQLLHQVVICMEQEGATLLSHDLALPLLREEVNRLSTVLNCFQVPVDEA</sequence>
<dbReference type="Proteomes" id="UP000254924">
    <property type="component" value="Unassembled WGS sequence"/>
</dbReference>
<reference evidence="1 2" key="1">
    <citation type="submission" date="2018-06" db="EMBL/GenBank/DDBJ databases">
        <authorList>
            <consortium name="Pathogen Informatics"/>
            <person name="Doyle S."/>
        </authorList>
    </citation>
    <scope>NUCLEOTIDE SEQUENCE [LARGE SCALE GENOMIC DNA]</scope>
    <source>
        <strain evidence="1 2">NCTC12224</strain>
    </source>
</reference>
<evidence type="ECO:0000313" key="2">
    <source>
        <dbReference type="Proteomes" id="UP000254924"/>
    </source>
</evidence>
<name>A0A380K9V2_9STRE</name>
<accession>A0A380K9V2</accession>